<reference evidence="1 2" key="1">
    <citation type="submission" date="2015-04" db="EMBL/GenBank/DDBJ databases">
        <authorList>
            <person name="Syromyatnikov M.Y."/>
            <person name="Popov V.N."/>
        </authorList>
    </citation>
    <scope>NUCLEOTIDE SEQUENCE [LARGE SCALE GENOMIC DNA]</scope>
</reference>
<dbReference type="AlphaFoldDB" id="A0A1J1HMB1"/>
<sequence>MTAMALAMVRTEEEQKKTCVKISSCRCLARRQRTAVGTLFFREDHDNDSTETQLQSSSHNAGNQVREIMKKKATIIHKHYSESDSVGVACDRMKP</sequence>
<gene>
    <name evidence="1" type="ORF">CLUMA_CG002289</name>
</gene>
<dbReference type="EMBL" id="CVRI01000008">
    <property type="protein sequence ID" value="CRK88540.1"/>
    <property type="molecule type" value="Genomic_DNA"/>
</dbReference>
<evidence type="ECO:0000313" key="2">
    <source>
        <dbReference type="Proteomes" id="UP000183832"/>
    </source>
</evidence>
<name>A0A1J1HMB1_9DIPT</name>
<dbReference type="Proteomes" id="UP000183832">
    <property type="component" value="Unassembled WGS sequence"/>
</dbReference>
<organism evidence="1 2">
    <name type="scientific">Clunio marinus</name>
    <dbReference type="NCBI Taxonomy" id="568069"/>
    <lineage>
        <taxon>Eukaryota</taxon>
        <taxon>Metazoa</taxon>
        <taxon>Ecdysozoa</taxon>
        <taxon>Arthropoda</taxon>
        <taxon>Hexapoda</taxon>
        <taxon>Insecta</taxon>
        <taxon>Pterygota</taxon>
        <taxon>Neoptera</taxon>
        <taxon>Endopterygota</taxon>
        <taxon>Diptera</taxon>
        <taxon>Nematocera</taxon>
        <taxon>Chironomoidea</taxon>
        <taxon>Chironomidae</taxon>
        <taxon>Clunio</taxon>
    </lineage>
</organism>
<evidence type="ECO:0000313" key="1">
    <source>
        <dbReference type="EMBL" id="CRK88540.1"/>
    </source>
</evidence>
<accession>A0A1J1HMB1</accession>
<keyword evidence="2" id="KW-1185">Reference proteome</keyword>
<protein>
    <submittedName>
        <fullName evidence="1">CLUMA_CG002289, isoform A</fullName>
    </submittedName>
</protein>
<proteinExistence type="predicted"/>